<dbReference type="OrthoDB" id="7873527at2"/>
<name>A0A285JA00_9RHOB</name>
<organism evidence="2 3">
    <name type="scientific">Pseudooceanicola antarcticus</name>
    <dbReference type="NCBI Taxonomy" id="1247613"/>
    <lineage>
        <taxon>Bacteria</taxon>
        <taxon>Pseudomonadati</taxon>
        <taxon>Pseudomonadota</taxon>
        <taxon>Alphaproteobacteria</taxon>
        <taxon>Rhodobacterales</taxon>
        <taxon>Paracoccaceae</taxon>
        <taxon>Pseudooceanicola</taxon>
    </lineage>
</organism>
<evidence type="ECO:0008006" key="4">
    <source>
        <dbReference type="Google" id="ProtNLM"/>
    </source>
</evidence>
<dbReference type="Proteomes" id="UP000231655">
    <property type="component" value="Unassembled WGS sequence"/>
</dbReference>
<evidence type="ECO:0000313" key="3">
    <source>
        <dbReference type="Proteomes" id="UP000231655"/>
    </source>
</evidence>
<dbReference type="AlphaFoldDB" id="A0A285JA00"/>
<protein>
    <recommendedName>
        <fullName evidence="4">Hint domain-containing protein</fullName>
    </recommendedName>
</protein>
<dbReference type="EMBL" id="OBEA01000006">
    <property type="protein sequence ID" value="SNY56216.1"/>
    <property type="molecule type" value="Genomic_DNA"/>
</dbReference>
<feature type="region of interest" description="Disordered" evidence="1">
    <location>
        <begin position="164"/>
        <end position="188"/>
    </location>
</feature>
<proteinExistence type="predicted"/>
<accession>A0A285JA00</accession>
<evidence type="ECO:0000313" key="2">
    <source>
        <dbReference type="EMBL" id="SNY56216.1"/>
    </source>
</evidence>
<gene>
    <name evidence="2" type="ORF">SAMN06297129_3224</name>
</gene>
<reference evidence="2 3" key="1">
    <citation type="submission" date="2017-09" db="EMBL/GenBank/DDBJ databases">
        <authorList>
            <person name="Ehlers B."/>
            <person name="Leendertz F.H."/>
        </authorList>
    </citation>
    <scope>NUCLEOTIDE SEQUENCE [LARGE SCALE GENOMIC DNA]</scope>
    <source>
        <strain evidence="2 3">CGMCC 1.12662</strain>
    </source>
</reference>
<dbReference type="RefSeq" id="WP_097146914.1">
    <property type="nucleotide sequence ID" value="NZ_OBEA01000006.1"/>
</dbReference>
<sequence length="188" mass="19830">MLHCAATSSRCEKTAEALCPAVSGLAAELPLLTARGAVPALELQPGDRLITRERGMVPLIDMLVEARCTPMVRIAAGCFGKARPGASLLLPAAQKILLRGAPAWGFDGCDRTHMTAGAIADSPCGRALGIQHSGRSLTRLCQLILPEPLTLYAEGLELLVEEPPTPRLSPQLQGQRGRPALSRAGLQL</sequence>
<evidence type="ECO:0000256" key="1">
    <source>
        <dbReference type="SAM" id="MobiDB-lite"/>
    </source>
</evidence>